<gene>
    <name evidence="2" type="primary">8233745</name>
    <name evidence="1" type="ORF">Phum_PHUM012940</name>
</gene>
<evidence type="ECO:0000313" key="1">
    <source>
        <dbReference type="EMBL" id="EEB10046.1"/>
    </source>
</evidence>
<evidence type="ECO:0008006" key="4">
    <source>
        <dbReference type="Google" id="ProtNLM"/>
    </source>
</evidence>
<dbReference type="OMA" id="DETWIHD"/>
<dbReference type="Gene3D" id="3.30.420.10">
    <property type="entry name" value="Ribonuclease H-like superfamily/Ribonuclease H"/>
    <property type="match status" value="1"/>
</dbReference>
<dbReference type="PANTHER" id="PTHR33939">
    <property type="entry name" value="PROTEIN CBG22215"/>
    <property type="match status" value="1"/>
</dbReference>
<dbReference type="PANTHER" id="PTHR33939:SF1">
    <property type="entry name" value="DUF4371 DOMAIN-CONTAINING PROTEIN"/>
    <property type="match status" value="1"/>
</dbReference>
<dbReference type="EMBL" id="DS234994">
    <property type="protein sequence ID" value="EEB10046.1"/>
    <property type="molecule type" value="Genomic_DNA"/>
</dbReference>
<reference evidence="1" key="2">
    <citation type="submission" date="2007-04" db="EMBL/GenBank/DDBJ databases">
        <title>The genome of the human body louse.</title>
        <authorList>
            <consortium name="The Human Body Louse Genome Consortium"/>
            <person name="Kirkness E."/>
            <person name="Walenz B."/>
            <person name="Hass B."/>
            <person name="Bruggner R."/>
            <person name="Strausberg R."/>
        </authorList>
    </citation>
    <scope>NUCLEOTIDE SEQUENCE</scope>
    <source>
        <strain evidence="1">USDA</strain>
    </source>
</reference>
<dbReference type="OrthoDB" id="8190933at2759"/>
<dbReference type="Proteomes" id="UP000009046">
    <property type="component" value="Unassembled WGS sequence"/>
</dbReference>
<dbReference type="CTD" id="8233745"/>
<protein>
    <recommendedName>
        <fullName evidence="4">Tc1-like transposase DDE domain-containing protein</fullName>
    </recommendedName>
</protein>
<dbReference type="AlphaFoldDB" id="E0V9J0"/>
<organism>
    <name type="scientific">Pediculus humanus subsp. corporis</name>
    <name type="common">Body louse</name>
    <dbReference type="NCBI Taxonomy" id="121224"/>
    <lineage>
        <taxon>Eukaryota</taxon>
        <taxon>Metazoa</taxon>
        <taxon>Ecdysozoa</taxon>
        <taxon>Arthropoda</taxon>
        <taxon>Hexapoda</taxon>
        <taxon>Insecta</taxon>
        <taxon>Pterygota</taxon>
        <taxon>Neoptera</taxon>
        <taxon>Paraneoptera</taxon>
        <taxon>Psocodea</taxon>
        <taxon>Troctomorpha</taxon>
        <taxon>Phthiraptera</taxon>
        <taxon>Anoplura</taxon>
        <taxon>Pediculidae</taxon>
        <taxon>Pediculus</taxon>
    </lineage>
</organism>
<keyword evidence="3" id="KW-1185">Reference proteome</keyword>
<reference evidence="2" key="3">
    <citation type="submission" date="2020-05" db="UniProtKB">
        <authorList>
            <consortium name="EnsemblMetazoa"/>
        </authorList>
    </citation>
    <scope>IDENTIFICATION</scope>
    <source>
        <strain evidence="2">USDA</strain>
    </source>
</reference>
<dbReference type="RefSeq" id="XP_002422784.1">
    <property type="nucleotide sequence ID" value="XM_002422739.1"/>
</dbReference>
<proteinExistence type="predicted"/>
<dbReference type="KEGG" id="phu:Phum_PHUM012940"/>
<sequence length="399" mass="46358">MPPDETIVKNNFTSDKQNKNRKILNPQAKELILNVVNFMKQEANGNFIIPARKVQCRVAAATGFSERTVRRIVKESKTLLMIKNTTGENKSIIFPPRKITNRQKPKTGLDKLTRCVVRKIIHGSSRSTHKIIKEVGFYWKKSSNTKNFVLVEKSEIRQKRVEYLKDVNKFRKEGRTVIYVGDLFISNLDKNKLEENFILIHAGGETGFIPNALLIIQTSNLKEDYFKELSDHYQFWIKNKLIPALPPKSVVVIDGVIYQKIQLEKIPNLDSSADDMKQWLHLKNISFCDDMMKPELYDLIKIHSSKFRKQKGIIEQMLMERGHSILKLPPDHPDLNPIDLMWADMKTFLIDNIKTFDLNSLKILCQEKINNFALETWLMKCNLVKNVELQYLNSEIISE</sequence>
<accession>E0V9J0</accession>
<dbReference type="VEuPathDB" id="VectorBase:PHUM012940"/>
<reference evidence="1" key="1">
    <citation type="submission" date="2007-04" db="EMBL/GenBank/DDBJ databases">
        <title>Annotation of Pediculus humanus corporis strain USDA.</title>
        <authorList>
            <person name="Kirkness E."/>
            <person name="Hannick L."/>
            <person name="Hass B."/>
            <person name="Bruggner R."/>
            <person name="Lawson D."/>
            <person name="Bidwell S."/>
            <person name="Joardar V."/>
            <person name="Caler E."/>
            <person name="Walenz B."/>
            <person name="Inman J."/>
            <person name="Schobel S."/>
            <person name="Galinsky K."/>
            <person name="Amedeo P."/>
            <person name="Strausberg R."/>
        </authorList>
    </citation>
    <scope>NUCLEOTIDE SEQUENCE</scope>
    <source>
        <strain evidence="1">USDA</strain>
    </source>
</reference>
<dbReference type="EnsemblMetazoa" id="PHUM012940-RA">
    <property type="protein sequence ID" value="PHUM012940-PA"/>
    <property type="gene ID" value="PHUM012940"/>
</dbReference>
<dbReference type="InterPro" id="IPR036397">
    <property type="entry name" value="RNaseH_sf"/>
</dbReference>
<evidence type="ECO:0000313" key="2">
    <source>
        <dbReference type="EnsemblMetazoa" id="PHUM012940-PA"/>
    </source>
</evidence>
<name>E0V9J0_PEDHC</name>
<dbReference type="GeneID" id="8233745"/>
<dbReference type="GO" id="GO:0003676">
    <property type="term" value="F:nucleic acid binding"/>
    <property type="evidence" value="ECO:0007669"/>
    <property type="project" value="InterPro"/>
</dbReference>
<dbReference type="EMBL" id="AAZO01000154">
    <property type="status" value="NOT_ANNOTATED_CDS"/>
    <property type="molecule type" value="Genomic_DNA"/>
</dbReference>
<dbReference type="InParanoid" id="E0V9J0"/>
<dbReference type="eggNOG" id="KOG3916">
    <property type="taxonomic scope" value="Eukaryota"/>
</dbReference>
<evidence type="ECO:0000313" key="3">
    <source>
        <dbReference type="Proteomes" id="UP000009046"/>
    </source>
</evidence>
<dbReference type="HOGENOM" id="CLU_028057_3_1_1"/>